<feature type="compositionally biased region" description="Pro residues" evidence="1">
    <location>
        <begin position="97"/>
        <end position="115"/>
    </location>
</feature>
<name>A0AAJ0CVM5_9HYPO</name>
<dbReference type="CDD" id="cd00167">
    <property type="entry name" value="SANT"/>
    <property type="match status" value="1"/>
</dbReference>
<feature type="compositionally biased region" description="Low complexity" evidence="1">
    <location>
        <begin position="73"/>
        <end position="96"/>
    </location>
</feature>
<feature type="region of interest" description="Disordered" evidence="1">
    <location>
        <begin position="1"/>
        <end position="144"/>
    </location>
</feature>
<dbReference type="PRINTS" id="PR01217">
    <property type="entry name" value="PRICHEXTENSN"/>
</dbReference>
<protein>
    <recommendedName>
        <fullName evidence="2">Myb-like domain-containing protein</fullName>
    </recommendedName>
</protein>
<dbReference type="InterPro" id="IPR001005">
    <property type="entry name" value="SANT/Myb"/>
</dbReference>
<sequence length="221" mass="24239">MARRNDQQQRMDFPYGAPQPPNMAPQQQQQHHHQTPVQPPMNVPQAPNAPGAQQQQSQPPTPAQQSRQRKRPAPNTAPSPATAAPAAPVAAQSQVQPPAPTPPTPQAIPPPPQPQAPAEDANAPAQPPPAKKSRTNTPWTPQEELRLKQMRDAGNSWAEIAKDMHYAEFAEDESQALLNAIKEYENNKWKVIGQKVGKPAKACEQYAKEHFPDLFATSKGR</sequence>
<dbReference type="InterPro" id="IPR009057">
    <property type="entry name" value="Homeodomain-like_sf"/>
</dbReference>
<dbReference type="SMART" id="SM00717">
    <property type="entry name" value="SANT"/>
    <property type="match status" value="1"/>
</dbReference>
<feature type="domain" description="Myb-like" evidence="2">
    <location>
        <begin position="165"/>
        <end position="213"/>
    </location>
</feature>
<dbReference type="AlphaFoldDB" id="A0AAJ0CVM5"/>
<gene>
    <name evidence="3" type="ORF">QQS21_003730</name>
</gene>
<accession>A0AAJ0CVM5</accession>
<evidence type="ECO:0000259" key="2">
    <source>
        <dbReference type="SMART" id="SM00717"/>
    </source>
</evidence>
<keyword evidence="4" id="KW-1185">Reference proteome</keyword>
<evidence type="ECO:0000256" key="1">
    <source>
        <dbReference type="SAM" id="MobiDB-lite"/>
    </source>
</evidence>
<dbReference type="Pfam" id="PF00249">
    <property type="entry name" value="Myb_DNA-binding"/>
    <property type="match status" value="1"/>
</dbReference>
<feature type="compositionally biased region" description="Low complexity" evidence="1">
    <location>
        <begin position="44"/>
        <end position="58"/>
    </location>
</feature>
<comment type="caution">
    <text evidence="3">The sequence shown here is derived from an EMBL/GenBank/DDBJ whole genome shotgun (WGS) entry which is preliminary data.</text>
</comment>
<dbReference type="Proteomes" id="UP001251528">
    <property type="component" value="Unassembled WGS sequence"/>
</dbReference>
<organism evidence="3 4">
    <name type="scientific">Conoideocrella luteorostrata</name>
    <dbReference type="NCBI Taxonomy" id="1105319"/>
    <lineage>
        <taxon>Eukaryota</taxon>
        <taxon>Fungi</taxon>
        <taxon>Dikarya</taxon>
        <taxon>Ascomycota</taxon>
        <taxon>Pezizomycotina</taxon>
        <taxon>Sordariomycetes</taxon>
        <taxon>Hypocreomycetidae</taxon>
        <taxon>Hypocreales</taxon>
        <taxon>Clavicipitaceae</taxon>
        <taxon>Conoideocrella</taxon>
    </lineage>
</organism>
<reference evidence="3" key="1">
    <citation type="submission" date="2023-06" db="EMBL/GenBank/DDBJ databases">
        <title>Conoideocrella luteorostrata (Hypocreales: Clavicipitaceae), a potential biocontrol fungus for elongate hemlock scale in United States Christmas tree production areas.</title>
        <authorList>
            <person name="Barrett H."/>
            <person name="Lovett B."/>
            <person name="Macias A.M."/>
            <person name="Stajich J.E."/>
            <person name="Kasson M.T."/>
        </authorList>
    </citation>
    <scope>NUCLEOTIDE SEQUENCE</scope>
    <source>
        <strain evidence="3">ARSEF 14590</strain>
    </source>
</reference>
<proteinExistence type="predicted"/>
<dbReference type="SUPFAM" id="SSF46689">
    <property type="entry name" value="Homeodomain-like"/>
    <property type="match status" value="1"/>
</dbReference>
<evidence type="ECO:0000313" key="4">
    <source>
        <dbReference type="Proteomes" id="UP001251528"/>
    </source>
</evidence>
<dbReference type="EMBL" id="JASWJB010000050">
    <property type="protein sequence ID" value="KAK2605890.1"/>
    <property type="molecule type" value="Genomic_DNA"/>
</dbReference>
<evidence type="ECO:0000313" key="3">
    <source>
        <dbReference type="EMBL" id="KAK2605890.1"/>
    </source>
</evidence>